<dbReference type="Gene3D" id="3.90.1300.10">
    <property type="entry name" value="Amidase signature (AS) domain"/>
    <property type="match status" value="1"/>
</dbReference>
<dbReference type="PANTHER" id="PTHR11895:SF176">
    <property type="entry name" value="AMIDASE AMID-RELATED"/>
    <property type="match status" value="1"/>
</dbReference>
<dbReference type="EMBL" id="BAABIC010000014">
    <property type="protein sequence ID" value="GAA4698738.1"/>
    <property type="molecule type" value="Genomic_DNA"/>
</dbReference>
<name>A0ABP8X1R7_9PSEU</name>
<dbReference type="InterPro" id="IPR000120">
    <property type="entry name" value="Amidase"/>
</dbReference>
<dbReference type="RefSeq" id="WP_345382291.1">
    <property type="nucleotide sequence ID" value="NZ_BAABIC010000014.1"/>
</dbReference>
<dbReference type="SUPFAM" id="SSF75304">
    <property type="entry name" value="Amidase signature (AS) enzymes"/>
    <property type="match status" value="1"/>
</dbReference>
<comment type="caution">
    <text evidence="3">The sequence shown here is derived from an EMBL/GenBank/DDBJ whole genome shotgun (WGS) entry which is preliminary data.</text>
</comment>
<proteinExistence type="predicted"/>
<dbReference type="PANTHER" id="PTHR11895">
    <property type="entry name" value="TRANSAMIDASE"/>
    <property type="match status" value="1"/>
</dbReference>
<accession>A0ABP8X1R7</accession>
<reference evidence="4" key="1">
    <citation type="journal article" date="2019" name="Int. J. Syst. Evol. Microbiol.">
        <title>The Global Catalogue of Microorganisms (GCM) 10K type strain sequencing project: providing services to taxonomists for standard genome sequencing and annotation.</title>
        <authorList>
            <consortium name="The Broad Institute Genomics Platform"/>
            <consortium name="The Broad Institute Genome Sequencing Center for Infectious Disease"/>
            <person name="Wu L."/>
            <person name="Ma J."/>
        </authorList>
    </citation>
    <scope>NUCLEOTIDE SEQUENCE [LARGE SCALE GENOMIC DNA]</scope>
    <source>
        <strain evidence="4">JCM 18055</strain>
    </source>
</reference>
<evidence type="ECO:0000313" key="3">
    <source>
        <dbReference type="EMBL" id="GAA4698738.1"/>
    </source>
</evidence>
<evidence type="ECO:0000259" key="2">
    <source>
        <dbReference type="Pfam" id="PF01425"/>
    </source>
</evidence>
<feature type="domain" description="Amidase" evidence="2">
    <location>
        <begin position="116"/>
        <end position="527"/>
    </location>
</feature>
<protein>
    <submittedName>
        <fullName evidence="3">Amidase</fullName>
    </submittedName>
</protein>
<keyword evidence="4" id="KW-1185">Reference proteome</keyword>
<feature type="region of interest" description="Disordered" evidence="1">
    <location>
        <begin position="55"/>
        <end position="76"/>
    </location>
</feature>
<organism evidence="3 4">
    <name type="scientific">Pseudonocardia yuanmonensis</name>
    <dbReference type="NCBI Taxonomy" id="1095914"/>
    <lineage>
        <taxon>Bacteria</taxon>
        <taxon>Bacillati</taxon>
        <taxon>Actinomycetota</taxon>
        <taxon>Actinomycetes</taxon>
        <taxon>Pseudonocardiales</taxon>
        <taxon>Pseudonocardiaceae</taxon>
        <taxon>Pseudonocardia</taxon>
    </lineage>
</organism>
<dbReference type="Proteomes" id="UP001500325">
    <property type="component" value="Unassembled WGS sequence"/>
</dbReference>
<dbReference type="InterPro" id="IPR036928">
    <property type="entry name" value="AS_sf"/>
</dbReference>
<gene>
    <name evidence="3" type="ORF">GCM10023215_41430</name>
</gene>
<sequence>MSSPEELGALAARLGYTLDPAQVKDMAEAVAAAEPATAALRDLPVRPETADPFRGEAWLRGPVSGTCPSSGTSPARPLVTGEDGLGGVDGLSLDGVEGLRATAARLRGTAPAGERVAAALAGLERVHAELNCTIRFLHERAADRAAESERRGTPRLLEGVPFAVKDVIDVEGVPTTAASRTRADAPPAAASASVVARLEAHGAIPVSKDATTEFAVGGPHPPLTGACRNPWDPGRWAGGSSTGTAAAVAAGAVPFGLGTDVGGSVRLPAAWCGLTGLKPTAGAIPRTGVVPLSWTTETVGPLARDARTVALLFALLRGPDGVDPRMPDVPLRPPADLRGLRVALPGGYLTELCDSAVRGGVAELADVLVDAGAEIVPGEIPSAERALPIGYEIVFTEAAALHRIDAARWDSYDPVTVRRISQGITTPASDYLRALQFRAELQAELDGVFAGADLVLVPTTPATAPRLPDCTVTVDGERYPLYAAQSRATMLGNLTGAPGLAVPTGVAPDGCPVSALLIAPPHGEATALRAAQLFQDRTDHHLRTPPISA</sequence>
<evidence type="ECO:0000256" key="1">
    <source>
        <dbReference type="SAM" id="MobiDB-lite"/>
    </source>
</evidence>
<evidence type="ECO:0000313" key="4">
    <source>
        <dbReference type="Proteomes" id="UP001500325"/>
    </source>
</evidence>
<dbReference type="InterPro" id="IPR023631">
    <property type="entry name" value="Amidase_dom"/>
</dbReference>
<dbReference type="Pfam" id="PF01425">
    <property type="entry name" value="Amidase"/>
    <property type="match status" value="1"/>
</dbReference>